<evidence type="ECO:0000313" key="3">
    <source>
        <dbReference type="EnsemblMetazoa" id="PHUM326000-PA"/>
    </source>
</evidence>
<keyword evidence="4" id="KW-1185">Reference proteome</keyword>
<sequence length="178" mass="19842">MPNRGPVYQPTTESYEPQTEWNSPSGLLSQTTTSIGRARCLQWVTLGLGVLGSVALSKDESESSTSDIVVLVIGNCRGCPRIIIKDKRISHQMRDSQSVNGQAMNPSTDFLVTTQYAPVSEISYQPPVVSEEEETRNNEDSERILEKDPRIVLRPLSKVEEFQDTEVIPLLVFECQSL</sequence>
<dbReference type="EMBL" id="DS235332">
    <property type="protein sequence ID" value="EEB14782.1"/>
    <property type="molecule type" value="Genomic_DNA"/>
</dbReference>
<reference evidence="2" key="1">
    <citation type="submission" date="2007-04" db="EMBL/GenBank/DDBJ databases">
        <title>Annotation of Pediculus humanus corporis strain USDA.</title>
        <authorList>
            <person name="Kirkness E."/>
            <person name="Hannick L."/>
            <person name="Hass B."/>
            <person name="Bruggner R."/>
            <person name="Lawson D."/>
            <person name="Bidwell S."/>
            <person name="Joardar V."/>
            <person name="Caler E."/>
            <person name="Walenz B."/>
            <person name="Inman J."/>
            <person name="Schobel S."/>
            <person name="Galinsky K."/>
            <person name="Amedeo P."/>
            <person name="Strausberg R."/>
        </authorList>
    </citation>
    <scope>NUCLEOTIDE SEQUENCE</scope>
    <source>
        <strain evidence="2">USDA</strain>
    </source>
</reference>
<dbReference type="eggNOG" id="ENOG502S9MG">
    <property type="taxonomic scope" value="Eukaryota"/>
</dbReference>
<dbReference type="EMBL" id="AAZO01003785">
    <property type="status" value="NOT_ANNOTATED_CDS"/>
    <property type="molecule type" value="Genomic_DNA"/>
</dbReference>
<feature type="compositionally biased region" description="Polar residues" evidence="1">
    <location>
        <begin position="9"/>
        <end position="27"/>
    </location>
</feature>
<dbReference type="RefSeq" id="XP_002427520.1">
    <property type="nucleotide sequence ID" value="XM_002427475.1"/>
</dbReference>
<evidence type="ECO:0000256" key="1">
    <source>
        <dbReference type="SAM" id="MobiDB-lite"/>
    </source>
</evidence>
<evidence type="ECO:0000313" key="4">
    <source>
        <dbReference type="Proteomes" id="UP000009046"/>
    </source>
</evidence>
<reference evidence="3" key="3">
    <citation type="submission" date="2021-02" db="UniProtKB">
        <authorList>
            <consortium name="EnsemblMetazoa"/>
        </authorList>
    </citation>
    <scope>IDENTIFICATION</scope>
    <source>
        <strain evidence="3">USDA</strain>
    </source>
</reference>
<reference evidence="2" key="2">
    <citation type="submission" date="2007-04" db="EMBL/GenBank/DDBJ databases">
        <title>The genome of the human body louse.</title>
        <authorList>
            <consortium name="The Human Body Louse Genome Consortium"/>
            <person name="Kirkness E."/>
            <person name="Walenz B."/>
            <person name="Hass B."/>
            <person name="Bruggner R."/>
            <person name="Strausberg R."/>
        </authorList>
    </citation>
    <scope>NUCLEOTIDE SEQUENCE</scope>
    <source>
        <strain evidence="2">USDA</strain>
    </source>
</reference>
<dbReference type="InParanoid" id="E0VN62"/>
<accession>E0VN62</accession>
<dbReference type="KEGG" id="phu:Phum_PHUM326000"/>
<dbReference type="HOGENOM" id="CLU_1284810_0_0_1"/>
<proteinExistence type="predicted"/>
<dbReference type="AlphaFoldDB" id="E0VN62"/>
<feature type="region of interest" description="Disordered" evidence="1">
    <location>
        <begin position="1"/>
        <end position="27"/>
    </location>
</feature>
<dbReference type="GeneID" id="8236158"/>
<dbReference type="EnsemblMetazoa" id="PHUM326000-RA">
    <property type="protein sequence ID" value="PHUM326000-PA"/>
    <property type="gene ID" value="PHUM326000"/>
</dbReference>
<name>E0VN62_PEDHC</name>
<protein>
    <submittedName>
        <fullName evidence="2 3">Uncharacterized protein</fullName>
    </submittedName>
</protein>
<dbReference type="STRING" id="121224.E0VN62"/>
<gene>
    <name evidence="3" type="primary">8236158</name>
    <name evidence="2" type="ORF">Phum_PHUM326000</name>
</gene>
<dbReference type="VEuPathDB" id="VectorBase:PHUM326000"/>
<organism>
    <name type="scientific">Pediculus humanus subsp. corporis</name>
    <name type="common">Body louse</name>
    <dbReference type="NCBI Taxonomy" id="121224"/>
    <lineage>
        <taxon>Eukaryota</taxon>
        <taxon>Metazoa</taxon>
        <taxon>Ecdysozoa</taxon>
        <taxon>Arthropoda</taxon>
        <taxon>Hexapoda</taxon>
        <taxon>Insecta</taxon>
        <taxon>Pterygota</taxon>
        <taxon>Neoptera</taxon>
        <taxon>Paraneoptera</taxon>
        <taxon>Psocodea</taxon>
        <taxon>Troctomorpha</taxon>
        <taxon>Phthiraptera</taxon>
        <taxon>Anoplura</taxon>
        <taxon>Pediculidae</taxon>
        <taxon>Pediculus</taxon>
    </lineage>
</organism>
<dbReference type="CTD" id="8236158"/>
<dbReference type="OMA" id="QTEWNSP"/>
<dbReference type="OrthoDB" id="7665462at2759"/>
<dbReference type="Proteomes" id="UP000009046">
    <property type="component" value="Unassembled WGS sequence"/>
</dbReference>
<evidence type="ECO:0000313" key="2">
    <source>
        <dbReference type="EMBL" id="EEB14782.1"/>
    </source>
</evidence>